<evidence type="ECO:0000313" key="2">
    <source>
        <dbReference type="EMBL" id="GMI30120.1"/>
    </source>
</evidence>
<protein>
    <recommendedName>
        <fullName evidence="4">Protein FAM136A</fullName>
    </recommendedName>
</protein>
<comment type="similarity">
    <text evidence="1">Belongs to the FAM136 family.</text>
</comment>
<dbReference type="Proteomes" id="UP001165060">
    <property type="component" value="Unassembled WGS sequence"/>
</dbReference>
<accession>A0ABQ6MQF0</accession>
<dbReference type="InterPro" id="IPR008560">
    <property type="entry name" value="DUF842_euk"/>
</dbReference>
<organism evidence="2 3">
    <name type="scientific">Tetraparma gracilis</name>
    <dbReference type="NCBI Taxonomy" id="2962635"/>
    <lineage>
        <taxon>Eukaryota</taxon>
        <taxon>Sar</taxon>
        <taxon>Stramenopiles</taxon>
        <taxon>Ochrophyta</taxon>
        <taxon>Bolidophyceae</taxon>
        <taxon>Parmales</taxon>
        <taxon>Triparmaceae</taxon>
        <taxon>Tetraparma</taxon>
    </lineage>
</organism>
<evidence type="ECO:0008006" key="4">
    <source>
        <dbReference type="Google" id="ProtNLM"/>
    </source>
</evidence>
<proteinExistence type="inferred from homology"/>
<evidence type="ECO:0000313" key="3">
    <source>
        <dbReference type="Proteomes" id="UP001165060"/>
    </source>
</evidence>
<dbReference type="EMBL" id="BRYB01003082">
    <property type="protein sequence ID" value="GMI30120.1"/>
    <property type="molecule type" value="Genomic_DNA"/>
</dbReference>
<comment type="caution">
    <text evidence="2">The sequence shown here is derived from an EMBL/GenBank/DDBJ whole genome shotgun (WGS) entry which is preliminary data.</text>
</comment>
<dbReference type="PANTHER" id="PTHR21096">
    <property type="entry name" value="PROTEIN FAM136A"/>
    <property type="match status" value="1"/>
</dbReference>
<dbReference type="PANTHER" id="PTHR21096:SF0">
    <property type="entry name" value="PROTEIN FAM136A"/>
    <property type="match status" value="1"/>
</dbReference>
<sequence length="138" mass="15091">MSAEDQARLQTAATATITGVEKSLLWPLQKRSFECSAACFGKHSESTSLQNCIQSCQQKPQVASQLVQGEVADFQSRIQRAMQACQDRAQDVMKDTGNESKARGEMEGCASGVVTDHIKMLKQVDARIRASLKSNKLV</sequence>
<dbReference type="Pfam" id="PF05811">
    <property type="entry name" value="DUF842"/>
    <property type="match status" value="1"/>
</dbReference>
<keyword evidence="3" id="KW-1185">Reference proteome</keyword>
<evidence type="ECO:0000256" key="1">
    <source>
        <dbReference type="ARBA" id="ARBA00009952"/>
    </source>
</evidence>
<reference evidence="2 3" key="1">
    <citation type="journal article" date="2023" name="Commun. Biol.">
        <title>Genome analysis of Parmales, the sister group of diatoms, reveals the evolutionary specialization of diatoms from phago-mixotrophs to photoautotrophs.</title>
        <authorList>
            <person name="Ban H."/>
            <person name="Sato S."/>
            <person name="Yoshikawa S."/>
            <person name="Yamada K."/>
            <person name="Nakamura Y."/>
            <person name="Ichinomiya M."/>
            <person name="Sato N."/>
            <person name="Blanc-Mathieu R."/>
            <person name="Endo H."/>
            <person name="Kuwata A."/>
            <person name="Ogata H."/>
        </authorList>
    </citation>
    <scope>NUCLEOTIDE SEQUENCE [LARGE SCALE GENOMIC DNA]</scope>
</reference>
<gene>
    <name evidence="2" type="ORF">TeGR_g7766</name>
</gene>
<name>A0ABQ6MQF0_9STRA</name>